<dbReference type="Proteomes" id="UP000317909">
    <property type="component" value="Chromosome"/>
</dbReference>
<dbReference type="RefSeq" id="WP_145434264.1">
    <property type="nucleotide sequence ID" value="NZ_CP036339.1"/>
</dbReference>
<gene>
    <name evidence="1" type="ORF">I41_37230</name>
</gene>
<dbReference type="KEGG" id="llh:I41_37230"/>
<protein>
    <submittedName>
        <fullName evidence="1">Uncharacterized protein</fullName>
    </submittedName>
</protein>
<organism evidence="1 2">
    <name type="scientific">Lacipirellula limnantheis</name>
    <dbReference type="NCBI Taxonomy" id="2528024"/>
    <lineage>
        <taxon>Bacteria</taxon>
        <taxon>Pseudomonadati</taxon>
        <taxon>Planctomycetota</taxon>
        <taxon>Planctomycetia</taxon>
        <taxon>Pirellulales</taxon>
        <taxon>Lacipirellulaceae</taxon>
        <taxon>Lacipirellula</taxon>
    </lineage>
</organism>
<evidence type="ECO:0000313" key="2">
    <source>
        <dbReference type="Proteomes" id="UP000317909"/>
    </source>
</evidence>
<keyword evidence="2" id="KW-1185">Reference proteome</keyword>
<sequence>MRAFILLLIGVVVGWAASGSDWSRSAFGEDKVVVAPPIRRPITVPQQEAYLEITTLDEAIAVLQGKLKESHSPVLPLVNKDAVRAAVVTSLEGTKRANAKAIRESSGNERRYLEASAKHFADVVTPIYESLLKNDSWPSRAFFITNDAISAHTIQLHVDVRQSDGTGYSIGDGVKLTGYALPILTVEFGDAGPAEENGTLILGSQAN</sequence>
<proteinExistence type="predicted"/>
<name>A0A517U1M5_9BACT</name>
<dbReference type="EMBL" id="CP036339">
    <property type="protein sequence ID" value="QDT74526.1"/>
    <property type="molecule type" value="Genomic_DNA"/>
</dbReference>
<accession>A0A517U1M5</accession>
<dbReference type="AlphaFoldDB" id="A0A517U1M5"/>
<evidence type="ECO:0000313" key="1">
    <source>
        <dbReference type="EMBL" id="QDT74526.1"/>
    </source>
</evidence>
<reference evidence="1 2" key="1">
    <citation type="submission" date="2019-02" db="EMBL/GenBank/DDBJ databases">
        <title>Deep-cultivation of Planctomycetes and their phenomic and genomic characterization uncovers novel biology.</title>
        <authorList>
            <person name="Wiegand S."/>
            <person name="Jogler M."/>
            <person name="Boedeker C."/>
            <person name="Pinto D."/>
            <person name="Vollmers J."/>
            <person name="Rivas-Marin E."/>
            <person name="Kohn T."/>
            <person name="Peeters S.H."/>
            <person name="Heuer A."/>
            <person name="Rast P."/>
            <person name="Oberbeckmann S."/>
            <person name="Bunk B."/>
            <person name="Jeske O."/>
            <person name="Meyerdierks A."/>
            <person name="Storesund J.E."/>
            <person name="Kallscheuer N."/>
            <person name="Luecker S."/>
            <person name="Lage O.M."/>
            <person name="Pohl T."/>
            <person name="Merkel B.J."/>
            <person name="Hornburger P."/>
            <person name="Mueller R.-W."/>
            <person name="Bruemmer F."/>
            <person name="Labrenz M."/>
            <person name="Spormann A.M."/>
            <person name="Op den Camp H."/>
            <person name="Overmann J."/>
            <person name="Amann R."/>
            <person name="Jetten M.S.M."/>
            <person name="Mascher T."/>
            <person name="Medema M.H."/>
            <person name="Devos D.P."/>
            <person name="Kaster A.-K."/>
            <person name="Ovreas L."/>
            <person name="Rohde M."/>
            <person name="Galperin M.Y."/>
            <person name="Jogler C."/>
        </authorList>
    </citation>
    <scope>NUCLEOTIDE SEQUENCE [LARGE SCALE GENOMIC DNA]</scope>
    <source>
        <strain evidence="1 2">I41</strain>
    </source>
</reference>